<reference evidence="2" key="1">
    <citation type="submission" date="2017-02" db="EMBL/GenBank/DDBJ databases">
        <authorList>
            <person name="Tafer H."/>
            <person name="Lopandic K."/>
        </authorList>
    </citation>
    <scope>NUCLEOTIDE SEQUENCE [LARGE SCALE GENOMIC DNA]</scope>
    <source>
        <strain evidence="2">CBS 366.77</strain>
    </source>
</reference>
<accession>A0A3A2ZGE7</accession>
<organism evidence="1 2">
    <name type="scientific">Aspergillus sclerotialis</name>
    <dbReference type="NCBI Taxonomy" id="2070753"/>
    <lineage>
        <taxon>Eukaryota</taxon>
        <taxon>Fungi</taxon>
        <taxon>Dikarya</taxon>
        <taxon>Ascomycota</taxon>
        <taxon>Pezizomycotina</taxon>
        <taxon>Eurotiomycetes</taxon>
        <taxon>Eurotiomycetidae</taxon>
        <taxon>Eurotiales</taxon>
        <taxon>Aspergillaceae</taxon>
        <taxon>Aspergillus</taxon>
        <taxon>Aspergillus subgen. Polypaecilum</taxon>
    </lineage>
</organism>
<evidence type="ECO:0000313" key="1">
    <source>
        <dbReference type="EMBL" id="RJE22258.1"/>
    </source>
</evidence>
<dbReference type="AlphaFoldDB" id="A0A3A2ZGE7"/>
<sequence length="87" mass="9609">MTTDLLQIGHQPPNTSLLSTDVMENMAKSLIQLCDKMEQHGLVDYQMGIWEEEILSVLTQCLDLMETRGEILHGHTVAAPAAATSRS</sequence>
<protein>
    <submittedName>
        <fullName evidence="1">Uncharacterized protein</fullName>
    </submittedName>
</protein>
<proteinExistence type="predicted"/>
<dbReference type="STRING" id="2070753.A0A3A2ZGE7"/>
<gene>
    <name evidence="1" type="ORF">PHISCL_05396</name>
</gene>
<evidence type="ECO:0000313" key="2">
    <source>
        <dbReference type="Proteomes" id="UP000266188"/>
    </source>
</evidence>
<name>A0A3A2ZGE7_9EURO</name>
<comment type="caution">
    <text evidence="1">The sequence shown here is derived from an EMBL/GenBank/DDBJ whole genome shotgun (WGS) entry which is preliminary data.</text>
</comment>
<dbReference type="Proteomes" id="UP000266188">
    <property type="component" value="Unassembled WGS sequence"/>
</dbReference>
<keyword evidence="2" id="KW-1185">Reference proteome</keyword>
<dbReference type="EMBL" id="MVGC01000177">
    <property type="protein sequence ID" value="RJE22258.1"/>
    <property type="molecule type" value="Genomic_DNA"/>
</dbReference>
<dbReference type="OrthoDB" id="5552418at2759"/>